<dbReference type="PANTHER" id="PTHR36925:SF1">
    <property type="entry name" value="COBALT-PRECORRIN-6A REDUCTASE"/>
    <property type="match status" value="1"/>
</dbReference>
<comment type="caution">
    <text evidence="4">The sequence shown here is derived from an EMBL/GenBank/DDBJ whole genome shotgun (WGS) entry which is preliminary data.</text>
</comment>
<keyword evidence="5" id="KW-1185">Reference proteome</keyword>
<accession>A0A2G8RCL3</accession>
<organism evidence="4 5">
    <name type="scientific">Puniceibacterium antarcticum</name>
    <dbReference type="NCBI Taxonomy" id="1206336"/>
    <lineage>
        <taxon>Bacteria</taxon>
        <taxon>Pseudomonadati</taxon>
        <taxon>Pseudomonadota</taxon>
        <taxon>Alphaproteobacteria</taxon>
        <taxon>Rhodobacterales</taxon>
        <taxon>Paracoccaceae</taxon>
        <taxon>Puniceibacterium</taxon>
    </lineage>
</organism>
<dbReference type="PROSITE" id="PS51014">
    <property type="entry name" value="COBK_CBIJ"/>
    <property type="match status" value="1"/>
</dbReference>
<dbReference type="AlphaFoldDB" id="A0A2G8RCL3"/>
<dbReference type="GO" id="GO:0016994">
    <property type="term" value="F:precorrin-6A reductase activity"/>
    <property type="evidence" value="ECO:0007669"/>
    <property type="project" value="InterPro"/>
</dbReference>
<dbReference type="UniPathway" id="UPA00148"/>
<comment type="pathway">
    <text evidence="1">Cofactor biosynthesis; adenosylcobalamin biosynthesis.</text>
</comment>
<evidence type="ECO:0000256" key="3">
    <source>
        <dbReference type="ARBA" id="ARBA00023002"/>
    </source>
</evidence>
<keyword evidence="2" id="KW-0169">Cobalamin biosynthesis</keyword>
<dbReference type="InterPro" id="IPR003723">
    <property type="entry name" value="Precorrin-6x_reduct"/>
</dbReference>
<dbReference type="Pfam" id="PF02571">
    <property type="entry name" value="CbiJ"/>
    <property type="match status" value="1"/>
</dbReference>
<keyword evidence="3" id="KW-0560">Oxidoreductase</keyword>
<sequence length="154" mass="16785">HLQLVRPAWRATARDHWVPVRDGRDVARVVPPSARLLVTLGRAELPGLKAFRGEVLARVIGTEFGAFPLRRGRFVPGTGPFSVVEEIALLRRLRIDGLVLRNAGGPGGWPKLAAARQLGLPVMMVARPRRPGGARVETVKEALAWLSKRQISAG</sequence>
<evidence type="ECO:0000313" key="5">
    <source>
        <dbReference type="Proteomes" id="UP000231259"/>
    </source>
</evidence>
<dbReference type="RefSeq" id="WP_180287438.1">
    <property type="nucleotide sequence ID" value="NZ_AWWI01000100.1"/>
</dbReference>
<proteinExistence type="predicted"/>
<dbReference type="EMBL" id="AWWI01000100">
    <property type="protein sequence ID" value="PIL19315.1"/>
    <property type="molecule type" value="Genomic_DNA"/>
</dbReference>
<feature type="non-terminal residue" evidence="4">
    <location>
        <position position="1"/>
    </location>
</feature>
<dbReference type="GO" id="GO:0009236">
    <property type="term" value="P:cobalamin biosynthetic process"/>
    <property type="evidence" value="ECO:0007669"/>
    <property type="project" value="UniProtKB-UniPathway"/>
</dbReference>
<evidence type="ECO:0000256" key="2">
    <source>
        <dbReference type="ARBA" id="ARBA00022573"/>
    </source>
</evidence>
<dbReference type="PANTHER" id="PTHR36925">
    <property type="entry name" value="COBALT-PRECORRIN-6A REDUCTASE"/>
    <property type="match status" value="1"/>
</dbReference>
<protein>
    <recommendedName>
        <fullName evidence="6">Precorrin-6x reductase</fullName>
    </recommendedName>
</protein>
<evidence type="ECO:0008006" key="6">
    <source>
        <dbReference type="Google" id="ProtNLM"/>
    </source>
</evidence>
<dbReference type="Proteomes" id="UP000231259">
    <property type="component" value="Unassembled WGS sequence"/>
</dbReference>
<evidence type="ECO:0000256" key="1">
    <source>
        <dbReference type="ARBA" id="ARBA00004953"/>
    </source>
</evidence>
<name>A0A2G8RCL3_9RHOB</name>
<gene>
    <name evidence="4" type="ORF">P775_14300</name>
</gene>
<reference evidence="4 5" key="1">
    <citation type="submission" date="2013-09" db="EMBL/GenBank/DDBJ databases">
        <title>Genome sequencing of Phaeobacter antarcticus sp. nov. SM1211.</title>
        <authorList>
            <person name="Zhang X.-Y."/>
            <person name="Liu C."/>
            <person name="Chen X.-L."/>
            <person name="Xie B.-B."/>
            <person name="Qin Q.-L."/>
            <person name="Rong J.-C."/>
            <person name="Zhang Y.-Z."/>
        </authorList>
    </citation>
    <scope>NUCLEOTIDE SEQUENCE [LARGE SCALE GENOMIC DNA]</scope>
    <source>
        <strain evidence="4 5">SM1211</strain>
    </source>
</reference>
<evidence type="ECO:0000313" key="4">
    <source>
        <dbReference type="EMBL" id="PIL19315.1"/>
    </source>
</evidence>